<dbReference type="Pfam" id="PF04082">
    <property type="entry name" value="Fungal_trans"/>
    <property type="match status" value="1"/>
</dbReference>
<dbReference type="GO" id="GO:0003677">
    <property type="term" value="F:DNA binding"/>
    <property type="evidence" value="ECO:0007669"/>
    <property type="project" value="UniProtKB-KW"/>
</dbReference>
<evidence type="ECO:0000256" key="2">
    <source>
        <dbReference type="ARBA" id="ARBA00022833"/>
    </source>
</evidence>
<name>A0A8H4IT94_9PEZI</name>
<keyword evidence="1" id="KW-0479">Metal-binding</keyword>
<evidence type="ECO:0000313" key="9">
    <source>
        <dbReference type="EMBL" id="KAF4307071.1"/>
    </source>
</evidence>
<dbReference type="GO" id="GO:0006351">
    <property type="term" value="P:DNA-templated transcription"/>
    <property type="evidence" value="ECO:0007669"/>
    <property type="project" value="InterPro"/>
</dbReference>
<dbReference type="SMART" id="SM00906">
    <property type="entry name" value="Fungal_trans"/>
    <property type="match status" value="1"/>
</dbReference>
<dbReference type="InterPro" id="IPR007219">
    <property type="entry name" value="XnlR_reg_dom"/>
</dbReference>
<dbReference type="GO" id="GO:0000981">
    <property type="term" value="F:DNA-binding transcription factor activity, RNA polymerase II-specific"/>
    <property type="evidence" value="ECO:0007669"/>
    <property type="project" value="InterPro"/>
</dbReference>
<comment type="caution">
    <text evidence="9">The sequence shown here is derived from an EMBL/GenBank/DDBJ whole genome shotgun (WGS) entry which is preliminary data.</text>
</comment>
<dbReference type="InterPro" id="IPR036864">
    <property type="entry name" value="Zn2-C6_fun-type_DNA-bd_sf"/>
</dbReference>
<dbReference type="GO" id="GO:0008270">
    <property type="term" value="F:zinc ion binding"/>
    <property type="evidence" value="ECO:0007669"/>
    <property type="project" value="InterPro"/>
</dbReference>
<dbReference type="InterPro" id="IPR001138">
    <property type="entry name" value="Zn2Cys6_DnaBD"/>
</dbReference>
<keyword evidence="6" id="KW-0539">Nucleus</keyword>
<keyword evidence="4" id="KW-0238">DNA-binding</keyword>
<evidence type="ECO:0000256" key="7">
    <source>
        <dbReference type="SAM" id="MobiDB-lite"/>
    </source>
</evidence>
<accession>A0A8H4IT94</accession>
<gene>
    <name evidence="9" type="ORF">GTA08_BOTSDO05774</name>
</gene>
<organism evidence="9 10">
    <name type="scientific">Botryosphaeria dothidea</name>
    <dbReference type="NCBI Taxonomy" id="55169"/>
    <lineage>
        <taxon>Eukaryota</taxon>
        <taxon>Fungi</taxon>
        <taxon>Dikarya</taxon>
        <taxon>Ascomycota</taxon>
        <taxon>Pezizomycotina</taxon>
        <taxon>Dothideomycetes</taxon>
        <taxon>Dothideomycetes incertae sedis</taxon>
        <taxon>Botryosphaeriales</taxon>
        <taxon>Botryosphaeriaceae</taxon>
        <taxon>Botryosphaeria</taxon>
    </lineage>
</organism>
<dbReference type="CDD" id="cd00067">
    <property type="entry name" value="GAL4"/>
    <property type="match status" value="1"/>
</dbReference>
<dbReference type="EMBL" id="WWBZ02000033">
    <property type="protein sequence ID" value="KAF4307071.1"/>
    <property type="molecule type" value="Genomic_DNA"/>
</dbReference>
<evidence type="ECO:0000256" key="6">
    <source>
        <dbReference type="ARBA" id="ARBA00023242"/>
    </source>
</evidence>
<dbReference type="OrthoDB" id="10031947at2759"/>
<dbReference type="CDD" id="cd12148">
    <property type="entry name" value="fungal_TF_MHR"/>
    <property type="match status" value="1"/>
</dbReference>
<dbReference type="InterPro" id="IPR052073">
    <property type="entry name" value="Amide_Lactam_Regulators"/>
</dbReference>
<feature type="compositionally biased region" description="Polar residues" evidence="7">
    <location>
        <begin position="50"/>
        <end position="61"/>
    </location>
</feature>
<evidence type="ECO:0000259" key="8">
    <source>
        <dbReference type="SMART" id="SM00906"/>
    </source>
</evidence>
<evidence type="ECO:0000256" key="5">
    <source>
        <dbReference type="ARBA" id="ARBA00023163"/>
    </source>
</evidence>
<keyword evidence="2" id="KW-0862">Zinc</keyword>
<feature type="region of interest" description="Disordered" evidence="7">
    <location>
        <begin position="130"/>
        <end position="169"/>
    </location>
</feature>
<keyword evidence="10" id="KW-1185">Reference proteome</keyword>
<protein>
    <submittedName>
        <fullName evidence="9">Fungal specific transcription factor</fullName>
    </submittedName>
</protein>
<feature type="domain" description="Xylanolytic transcriptional activator regulatory" evidence="8">
    <location>
        <begin position="306"/>
        <end position="380"/>
    </location>
</feature>
<keyword evidence="3" id="KW-0805">Transcription regulation</keyword>
<keyword evidence="5" id="KW-0804">Transcription</keyword>
<evidence type="ECO:0000256" key="1">
    <source>
        <dbReference type="ARBA" id="ARBA00022723"/>
    </source>
</evidence>
<evidence type="ECO:0000256" key="4">
    <source>
        <dbReference type="ARBA" id="ARBA00023125"/>
    </source>
</evidence>
<proteinExistence type="predicted"/>
<reference evidence="9" key="1">
    <citation type="submission" date="2020-04" db="EMBL/GenBank/DDBJ databases">
        <title>Genome Assembly and Annotation of Botryosphaeria dothidea sdau 11-99, a Latent Pathogen of Apple Fruit Ring Rot in China.</title>
        <authorList>
            <person name="Yu C."/>
            <person name="Diao Y."/>
            <person name="Lu Q."/>
            <person name="Zhao J."/>
            <person name="Cui S."/>
            <person name="Peng C."/>
            <person name="He B."/>
            <person name="Liu H."/>
        </authorList>
    </citation>
    <scope>NUCLEOTIDE SEQUENCE [LARGE SCALE GENOMIC DNA]</scope>
    <source>
        <strain evidence="9">Sdau11-99</strain>
    </source>
</reference>
<dbReference type="PANTHER" id="PTHR47171:SF6">
    <property type="entry name" value="SPECIFIC TRANSCRIPTION FACTOR, PUTATIVE (AFU_ORTHOLOGUE AFUA_2G06130)-RELATED"/>
    <property type="match status" value="1"/>
</dbReference>
<dbReference type="Proteomes" id="UP000572817">
    <property type="component" value="Unassembled WGS sequence"/>
</dbReference>
<feature type="region of interest" description="Disordered" evidence="7">
    <location>
        <begin position="37"/>
        <end position="111"/>
    </location>
</feature>
<dbReference type="PANTHER" id="PTHR47171">
    <property type="entry name" value="FARA-RELATED"/>
    <property type="match status" value="1"/>
</dbReference>
<evidence type="ECO:0000256" key="3">
    <source>
        <dbReference type="ARBA" id="ARBA00023015"/>
    </source>
</evidence>
<evidence type="ECO:0000313" key="10">
    <source>
        <dbReference type="Proteomes" id="UP000572817"/>
    </source>
</evidence>
<sequence>MSTMITFAANNEFFRKRKRVHKACDSCKKRRKRCVHTFDGEDGAHPPTSPSGTDSLSSHPSFLSAPSHPGATPTSAGASYDVHAPGLSEADQAAARSNAPEDPRLGPGSRFIGYLSPEAVMRGQIREQGSKCGGWVPATPDDDPLRPPSTRDEPDSDRATGPAPSEDEASRIDKAMQAYLDAIGANIVPPQRNVDILIGIYFEYVHPLLPLIDQRHFWDLRATGEQSIMQLQAICLVASRHEGARNHLYLSNDPNLLLEPRVYARKLYAALVAGVNANLEKDRITLIQTLALMSLYSEGVDGADRSSMHLVQAIHHAHTIGLQFGRQRNIPKGESTEKIFWCLWSLDKLNASVNGRPQYMHERDNQLEIWTARPERRRTPFGIWLQLAGILDRVIELYRPGCDPRVTGLENDFPGFEDIIGDGGDKMRGPIVGR</sequence>
<dbReference type="AlphaFoldDB" id="A0A8H4IT94"/>
<feature type="compositionally biased region" description="Basic and acidic residues" evidence="7">
    <location>
        <begin position="143"/>
        <end position="158"/>
    </location>
</feature>
<dbReference type="SUPFAM" id="SSF57701">
    <property type="entry name" value="Zn2/Cys6 DNA-binding domain"/>
    <property type="match status" value="1"/>
</dbReference>